<evidence type="ECO:0000313" key="1">
    <source>
        <dbReference type="EMBL" id="ELZ08560.1"/>
    </source>
</evidence>
<gene>
    <name evidence="1" type="ORF">C479_14513</name>
</gene>
<dbReference type="STRING" id="1227490.C479_14513"/>
<sequence>MFQHLGIYFIADVEEYDSGRSIRRRRLLAAVCTGPVAAGCLSREERPTFALGRVEIQNRSTQPVDVVVTITRDGEERYRERRSYEAAEFGVEHPTFGGEVLAKEWFGTTDEYEISVATVDGRFEATASTADAQEKHGHPVEGDAPDGLCFSFYVMMGVWGEDELGAIRIGTTLIRQNSTHMPYADGCQVVDA</sequence>
<comment type="caution">
    <text evidence="1">The sequence shown here is derived from an EMBL/GenBank/DDBJ whole genome shotgun (WGS) entry which is preliminary data.</text>
</comment>
<reference evidence="1 2" key="1">
    <citation type="journal article" date="2014" name="PLoS Genet.">
        <title>Phylogenetically driven sequencing of extremely halophilic archaea reveals strategies for static and dynamic osmo-response.</title>
        <authorList>
            <person name="Becker E.A."/>
            <person name="Seitzer P.M."/>
            <person name="Tritt A."/>
            <person name="Larsen D."/>
            <person name="Krusor M."/>
            <person name="Yao A.I."/>
            <person name="Wu D."/>
            <person name="Madern D."/>
            <person name="Eisen J.A."/>
            <person name="Darling A.E."/>
            <person name="Facciotti M.T."/>
        </authorList>
    </citation>
    <scope>NUCLEOTIDE SEQUENCE [LARGE SCALE GENOMIC DNA]</scope>
    <source>
        <strain evidence="1 2">JCM 14624</strain>
    </source>
</reference>
<dbReference type="Proteomes" id="UP000011560">
    <property type="component" value="Unassembled WGS sequence"/>
</dbReference>
<name>M0BCM5_9EURY</name>
<accession>M0BCM5</accession>
<dbReference type="EMBL" id="AOIQ01000021">
    <property type="protein sequence ID" value="ELZ08560.1"/>
    <property type="molecule type" value="Genomic_DNA"/>
</dbReference>
<proteinExistence type="predicted"/>
<organism evidence="1 2">
    <name type="scientific">Halovivax asiaticus JCM 14624</name>
    <dbReference type="NCBI Taxonomy" id="1227490"/>
    <lineage>
        <taxon>Archaea</taxon>
        <taxon>Methanobacteriati</taxon>
        <taxon>Methanobacteriota</taxon>
        <taxon>Stenosarchaea group</taxon>
        <taxon>Halobacteria</taxon>
        <taxon>Halobacteriales</taxon>
        <taxon>Natrialbaceae</taxon>
        <taxon>Halovivax</taxon>
    </lineage>
</organism>
<evidence type="ECO:0000313" key="2">
    <source>
        <dbReference type="Proteomes" id="UP000011560"/>
    </source>
</evidence>
<keyword evidence="2" id="KW-1185">Reference proteome</keyword>
<protein>
    <submittedName>
        <fullName evidence="1">Uncharacterized protein</fullName>
    </submittedName>
</protein>
<dbReference type="AlphaFoldDB" id="M0BCM5"/>